<evidence type="ECO:0000259" key="1">
    <source>
        <dbReference type="Pfam" id="PF01408"/>
    </source>
</evidence>
<keyword evidence="3" id="KW-1185">Reference proteome</keyword>
<dbReference type="Gene3D" id="3.40.50.720">
    <property type="entry name" value="NAD(P)-binding Rossmann-like Domain"/>
    <property type="match status" value="1"/>
</dbReference>
<dbReference type="EMBL" id="BMER01000001">
    <property type="protein sequence ID" value="GGG73224.1"/>
    <property type="molecule type" value="Genomic_DNA"/>
</dbReference>
<dbReference type="InterPro" id="IPR036291">
    <property type="entry name" value="NAD(P)-bd_dom_sf"/>
</dbReference>
<dbReference type="InterPro" id="IPR051450">
    <property type="entry name" value="Gfo/Idh/MocA_Oxidoreductases"/>
</dbReference>
<protein>
    <recommendedName>
        <fullName evidence="1">Gfo/Idh/MocA-like oxidoreductase N-terminal domain-containing protein</fullName>
    </recommendedName>
</protein>
<dbReference type="PANTHER" id="PTHR43377:SF1">
    <property type="entry name" value="BILIVERDIN REDUCTASE A"/>
    <property type="match status" value="1"/>
</dbReference>
<dbReference type="AlphaFoldDB" id="A0A917HC46"/>
<dbReference type="SUPFAM" id="SSF51735">
    <property type="entry name" value="NAD(P)-binding Rossmann-fold domains"/>
    <property type="match status" value="1"/>
</dbReference>
<evidence type="ECO:0000313" key="3">
    <source>
        <dbReference type="Proteomes" id="UP000660862"/>
    </source>
</evidence>
<gene>
    <name evidence="2" type="ORF">GCM10007415_00760</name>
</gene>
<dbReference type="Pfam" id="PF01408">
    <property type="entry name" value="GFO_IDH_MocA"/>
    <property type="match status" value="1"/>
</dbReference>
<name>A0A917HC46_9SPHI</name>
<dbReference type="InterPro" id="IPR000683">
    <property type="entry name" value="Gfo/Idh/MocA-like_OxRdtase_N"/>
</dbReference>
<feature type="domain" description="Gfo/Idh/MocA-like oxidoreductase N-terminal" evidence="1">
    <location>
        <begin position="46"/>
        <end position="125"/>
    </location>
</feature>
<comment type="caution">
    <text evidence="2">The sequence shown here is derived from an EMBL/GenBank/DDBJ whole genome shotgun (WGS) entry which is preliminary data.</text>
</comment>
<organism evidence="2 3">
    <name type="scientific">Parapedobacter pyrenivorans</name>
    <dbReference type="NCBI Taxonomy" id="1305674"/>
    <lineage>
        <taxon>Bacteria</taxon>
        <taxon>Pseudomonadati</taxon>
        <taxon>Bacteroidota</taxon>
        <taxon>Sphingobacteriia</taxon>
        <taxon>Sphingobacteriales</taxon>
        <taxon>Sphingobacteriaceae</taxon>
        <taxon>Parapedobacter</taxon>
    </lineage>
</organism>
<accession>A0A917HC46</accession>
<sequence length="297" mass="33135">MSEGNAHPYSWSSIVNGQFDSSEICKAGYPAVANYLEINRDTLGIDGATVSHVWCQEKAISLSIARSAGIPHVVKDIEDLLEKVDAVILARDDPEFHVEMAKPFVKAGIPLFIDKPLAVSHDDYEWFAHQVEAGKFIMSCSSMRYAPECRTIKAELPQLGDIKLVTVVGKKDWTKYGVHMVEALFTILDDPEPESVQYVGEPDRDVVLVKFRSGIVASVHLFKDIAPTFQLTFFGKSDWRIVDIRNSYAMFRDTISEFVRSVNQGSPRIPFNKTAQIIRVVIGALESKAQCGIKINL</sequence>
<reference evidence="2" key="2">
    <citation type="submission" date="2020-09" db="EMBL/GenBank/DDBJ databases">
        <authorList>
            <person name="Sun Q."/>
            <person name="Zhou Y."/>
        </authorList>
    </citation>
    <scope>NUCLEOTIDE SEQUENCE</scope>
    <source>
        <strain evidence="2">CGMCC 1.12195</strain>
    </source>
</reference>
<dbReference type="GO" id="GO:0000166">
    <property type="term" value="F:nucleotide binding"/>
    <property type="evidence" value="ECO:0007669"/>
    <property type="project" value="InterPro"/>
</dbReference>
<reference evidence="2" key="1">
    <citation type="journal article" date="2014" name="Int. J. Syst. Evol. Microbiol.">
        <title>Complete genome sequence of Corynebacterium casei LMG S-19264T (=DSM 44701T), isolated from a smear-ripened cheese.</title>
        <authorList>
            <consortium name="US DOE Joint Genome Institute (JGI-PGF)"/>
            <person name="Walter F."/>
            <person name="Albersmeier A."/>
            <person name="Kalinowski J."/>
            <person name="Ruckert C."/>
        </authorList>
    </citation>
    <scope>NUCLEOTIDE SEQUENCE</scope>
    <source>
        <strain evidence="2">CGMCC 1.12195</strain>
    </source>
</reference>
<dbReference type="Proteomes" id="UP000660862">
    <property type="component" value="Unassembled WGS sequence"/>
</dbReference>
<dbReference type="PANTHER" id="PTHR43377">
    <property type="entry name" value="BILIVERDIN REDUCTASE A"/>
    <property type="match status" value="1"/>
</dbReference>
<proteinExistence type="predicted"/>
<evidence type="ECO:0000313" key="2">
    <source>
        <dbReference type="EMBL" id="GGG73224.1"/>
    </source>
</evidence>
<dbReference type="Gene3D" id="3.30.360.10">
    <property type="entry name" value="Dihydrodipicolinate Reductase, domain 2"/>
    <property type="match status" value="1"/>
</dbReference>